<dbReference type="EMBL" id="PQXM01001203">
    <property type="protein sequence ID" value="TGO60415.1"/>
    <property type="molecule type" value="Genomic_DNA"/>
</dbReference>
<reference evidence="1 2" key="1">
    <citation type="submission" date="2017-12" db="EMBL/GenBank/DDBJ databases">
        <title>Comparative genomics of Botrytis spp.</title>
        <authorList>
            <person name="Valero-Jimenez C.A."/>
            <person name="Tapia P."/>
            <person name="Veloso J."/>
            <person name="Silva-Moreno E."/>
            <person name="Staats M."/>
            <person name="Valdes J.H."/>
            <person name="Van Kan J.A.L."/>
        </authorList>
    </citation>
    <scope>NUCLEOTIDE SEQUENCE [LARGE SCALE GENOMIC DNA]</scope>
    <source>
        <strain evidence="1 2">Be9601</strain>
    </source>
</reference>
<accession>A0A4Z1IGA0</accession>
<name>A0A4Z1IGA0_9HELO</name>
<comment type="caution">
    <text evidence="1">The sequence shown here is derived from an EMBL/GenBank/DDBJ whole genome shotgun (WGS) entry which is preliminary data.</text>
</comment>
<proteinExistence type="predicted"/>
<evidence type="ECO:0000313" key="1">
    <source>
        <dbReference type="EMBL" id="TGO60415.1"/>
    </source>
</evidence>
<protein>
    <submittedName>
        <fullName evidence="1">Uncharacterized protein</fullName>
    </submittedName>
</protein>
<organism evidence="1 2">
    <name type="scientific">Botrytis elliptica</name>
    <dbReference type="NCBI Taxonomy" id="278938"/>
    <lineage>
        <taxon>Eukaryota</taxon>
        <taxon>Fungi</taxon>
        <taxon>Dikarya</taxon>
        <taxon>Ascomycota</taxon>
        <taxon>Pezizomycotina</taxon>
        <taxon>Leotiomycetes</taxon>
        <taxon>Helotiales</taxon>
        <taxon>Sclerotiniaceae</taxon>
        <taxon>Botrytis</taxon>
    </lineage>
</organism>
<sequence length="178" mass="19557">MEPIETSFRKSVEREFTDMFEFAKVDGRIPANQRVSSGRADCIIGKIADTTGVANAAGGAWRPMQQMLLVSEILNLKFKLHGDCCHNDCCPVSLYNGAPVEQIQSVGGPSHNEIGTWKGALAKTCCMQGHYNQLGRNQFPGSQLHVFAELWGMLIGRAKRFFGGTEMTVQGYQIDTAI</sequence>
<dbReference type="Proteomes" id="UP000297229">
    <property type="component" value="Unassembled WGS sequence"/>
</dbReference>
<gene>
    <name evidence="1" type="ORF">BELL_1205g00010</name>
</gene>
<dbReference type="AlphaFoldDB" id="A0A4Z1IGA0"/>
<evidence type="ECO:0000313" key="2">
    <source>
        <dbReference type="Proteomes" id="UP000297229"/>
    </source>
</evidence>
<keyword evidence="2" id="KW-1185">Reference proteome</keyword>